<dbReference type="Proteomes" id="UP000283509">
    <property type="component" value="Unassembled WGS sequence"/>
</dbReference>
<gene>
    <name evidence="5" type="ORF">C7M84_004005</name>
</gene>
<dbReference type="InterPro" id="IPR050332">
    <property type="entry name" value="GPCR_2"/>
</dbReference>
<proteinExistence type="predicted"/>
<sequence length="106" mass="12293">MITRRISLVPEGLWNSSDWHWAGGIGTGRRDWHRAEGNGGPRRFLPYLPFDDDACWWGYNLSPYFWILEGPRLTVIVTNLLFLLNILRVLITKLQATLSSETHQIK</sequence>
<reference evidence="5 6" key="1">
    <citation type="submission" date="2018-04" db="EMBL/GenBank/DDBJ databases">
        <authorList>
            <person name="Zhang X."/>
            <person name="Yuan J."/>
            <person name="Li F."/>
            <person name="Xiang J."/>
        </authorList>
    </citation>
    <scope>NUCLEOTIDE SEQUENCE [LARGE SCALE GENOMIC DNA]</scope>
    <source>
        <tissue evidence="5">Muscle</tissue>
    </source>
</reference>
<evidence type="ECO:0000256" key="3">
    <source>
        <dbReference type="ARBA" id="ARBA00022989"/>
    </source>
</evidence>
<dbReference type="Gene3D" id="1.20.1070.10">
    <property type="entry name" value="Rhodopsin 7-helix transmembrane proteins"/>
    <property type="match status" value="1"/>
</dbReference>
<protein>
    <submittedName>
        <fullName evidence="5">Putative class B secretin-like G-protein coupled receptor GPRcal2</fullName>
    </submittedName>
</protein>
<comment type="subcellular location">
    <subcellularLocation>
        <location evidence="1">Membrane</location>
        <topology evidence="1">Multi-pass membrane protein</topology>
    </subcellularLocation>
</comment>
<keyword evidence="4" id="KW-0472">Membrane</keyword>
<dbReference type="STRING" id="6689.A0A3R7MBJ1"/>
<organism evidence="5 6">
    <name type="scientific">Penaeus vannamei</name>
    <name type="common">Whiteleg shrimp</name>
    <name type="synonym">Litopenaeus vannamei</name>
    <dbReference type="NCBI Taxonomy" id="6689"/>
    <lineage>
        <taxon>Eukaryota</taxon>
        <taxon>Metazoa</taxon>
        <taxon>Ecdysozoa</taxon>
        <taxon>Arthropoda</taxon>
        <taxon>Crustacea</taxon>
        <taxon>Multicrustacea</taxon>
        <taxon>Malacostraca</taxon>
        <taxon>Eumalacostraca</taxon>
        <taxon>Eucarida</taxon>
        <taxon>Decapoda</taxon>
        <taxon>Dendrobranchiata</taxon>
        <taxon>Penaeoidea</taxon>
        <taxon>Penaeidae</taxon>
        <taxon>Penaeus</taxon>
    </lineage>
</organism>
<dbReference type="EMBL" id="QCYY01001535">
    <property type="protein sequence ID" value="ROT77349.1"/>
    <property type="molecule type" value="Genomic_DNA"/>
</dbReference>
<dbReference type="GO" id="GO:0005886">
    <property type="term" value="C:plasma membrane"/>
    <property type="evidence" value="ECO:0007669"/>
    <property type="project" value="TreeGrafter"/>
</dbReference>
<dbReference type="PANTHER" id="PTHR45620">
    <property type="entry name" value="PDF RECEPTOR-LIKE PROTEIN-RELATED"/>
    <property type="match status" value="1"/>
</dbReference>
<evidence type="ECO:0000256" key="2">
    <source>
        <dbReference type="ARBA" id="ARBA00022692"/>
    </source>
</evidence>
<dbReference type="PANTHER" id="PTHR45620:SF17">
    <property type="entry name" value="PDF RECEPTOR"/>
    <property type="match status" value="1"/>
</dbReference>
<dbReference type="Pfam" id="PF00002">
    <property type="entry name" value="7tm_2"/>
    <property type="match status" value="1"/>
</dbReference>
<evidence type="ECO:0000313" key="6">
    <source>
        <dbReference type="Proteomes" id="UP000283509"/>
    </source>
</evidence>
<dbReference type="GO" id="GO:0007188">
    <property type="term" value="P:adenylate cyclase-modulating G protein-coupled receptor signaling pathway"/>
    <property type="evidence" value="ECO:0007669"/>
    <property type="project" value="TreeGrafter"/>
</dbReference>
<evidence type="ECO:0000256" key="4">
    <source>
        <dbReference type="ARBA" id="ARBA00023136"/>
    </source>
</evidence>
<keyword evidence="2" id="KW-0812">Transmembrane</keyword>
<reference evidence="5 6" key="2">
    <citation type="submission" date="2019-01" db="EMBL/GenBank/DDBJ databases">
        <title>The decoding of complex shrimp genome reveals the adaptation for benthos swimmer, frequently molting mechanism and breeding impact on genome.</title>
        <authorList>
            <person name="Sun Y."/>
            <person name="Gao Y."/>
            <person name="Yu Y."/>
        </authorList>
    </citation>
    <scope>NUCLEOTIDE SEQUENCE [LARGE SCALE GENOMIC DNA]</scope>
    <source>
        <tissue evidence="5">Muscle</tissue>
    </source>
</reference>
<accession>A0A3R7MBJ1</accession>
<dbReference type="InterPro" id="IPR000832">
    <property type="entry name" value="GPCR_2_secretin-like"/>
</dbReference>
<comment type="caution">
    <text evidence="5">The sequence shown here is derived from an EMBL/GenBank/DDBJ whole genome shotgun (WGS) entry which is preliminary data.</text>
</comment>
<evidence type="ECO:0000256" key="1">
    <source>
        <dbReference type="ARBA" id="ARBA00004141"/>
    </source>
</evidence>
<keyword evidence="5" id="KW-0675">Receptor</keyword>
<dbReference type="AlphaFoldDB" id="A0A3R7MBJ1"/>
<keyword evidence="6" id="KW-1185">Reference proteome</keyword>
<name>A0A3R7MBJ1_PENVA</name>
<dbReference type="GO" id="GO:0008528">
    <property type="term" value="F:G protein-coupled peptide receptor activity"/>
    <property type="evidence" value="ECO:0007669"/>
    <property type="project" value="TreeGrafter"/>
</dbReference>
<keyword evidence="3" id="KW-1133">Transmembrane helix</keyword>
<evidence type="ECO:0000313" key="5">
    <source>
        <dbReference type="EMBL" id="ROT77349.1"/>
    </source>
</evidence>